<accession>A0AAN9EEF9</accession>
<evidence type="ECO:0000256" key="1">
    <source>
        <dbReference type="SAM" id="MobiDB-lite"/>
    </source>
</evidence>
<comment type="caution">
    <text evidence="3">The sequence shown here is derived from an EMBL/GenBank/DDBJ whole genome shotgun (WGS) entry which is preliminary data.</text>
</comment>
<proteinExistence type="predicted"/>
<reference evidence="3 4" key="1">
    <citation type="submission" date="2024-01" db="EMBL/GenBank/DDBJ databases">
        <title>The genomes of 5 underutilized Papilionoideae crops provide insights into root nodulation and disease resistanc.</title>
        <authorList>
            <person name="Yuan L."/>
        </authorList>
    </citation>
    <scope>NUCLEOTIDE SEQUENCE [LARGE SCALE GENOMIC DNA]</scope>
    <source>
        <strain evidence="3">ZHUSHIDOU_FW_LH</strain>
        <tissue evidence="3">Leaf</tissue>
    </source>
</reference>
<organism evidence="3 4">
    <name type="scientific">Crotalaria pallida</name>
    <name type="common">Smooth rattlebox</name>
    <name type="synonym">Crotalaria striata</name>
    <dbReference type="NCBI Taxonomy" id="3830"/>
    <lineage>
        <taxon>Eukaryota</taxon>
        <taxon>Viridiplantae</taxon>
        <taxon>Streptophyta</taxon>
        <taxon>Embryophyta</taxon>
        <taxon>Tracheophyta</taxon>
        <taxon>Spermatophyta</taxon>
        <taxon>Magnoliopsida</taxon>
        <taxon>eudicotyledons</taxon>
        <taxon>Gunneridae</taxon>
        <taxon>Pentapetalae</taxon>
        <taxon>rosids</taxon>
        <taxon>fabids</taxon>
        <taxon>Fabales</taxon>
        <taxon>Fabaceae</taxon>
        <taxon>Papilionoideae</taxon>
        <taxon>50 kb inversion clade</taxon>
        <taxon>genistoids sensu lato</taxon>
        <taxon>core genistoids</taxon>
        <taxon>Crotalarieae</taxon>
        <taxon>Crotalaria</taxon>
    </lineage>
</organism>
<feature type="region of interest" description="Disordered" evidence="1">
    <location>
        <begin position="1"/>
        <end position="39"/>
    </location>
</feature>
<dbReference type="PANTHER" id="PTHR34794">
    <property type="entry name" value="EXPRESSED PROTEIN"/>
    <property type="match status" value="1"/>
</dbReference>
<dbReference type="Proteomes" id="UP001372338">
    <property type="component" value="Unassembled WGS sequence"/>
</dbReference>
<protein>
    <recommendedName>
        <fullName evidence="2">VQ domain-containing protein</fullName>
    </recommendedName>
</protein>
<keyword evidence="4" id="KW-1185">Reference proteome</keyword>
<dbReference type="InterPro" id="IPR008889">
    <property type="entry name" value="VQ"/>
</dbReference>
<feature type="compositionally biased region" description="Low complexity" evidence="1">
    <location>
        <begin position="1"/>
        <end position="11"/>
    </location>
</feature>
<dbReference type="EMBL" id="JAYWIO010000007">
    <property type="protein sequence ID" value="KAK7251131.1"/>
    <property type="molecule type" value="Genomic_DNA"/>
</dbReference>
<dbReference type="PANTHER" id="PTHR34794:SF1">
    <property type="entry name" value="OS10G0101800 PROTEIN"/>
    <property type="match status" value="1"/>
</dbReference>
<feature type="compositionally biased region" description="Polar residues" evidence="1">
    <location>
        <begin position="12"/>
        <end position="21"/>
    </location>
</feature>
<dbReference type="AlphaFoldDB" id="A0AAN9EEF9"/>
<gene>
    <name evidence="3" type="ORF">RIF29_34060</name>
</gene>
<dbReference type="Pfam" id="PF05678">
    <property type="entry name" value="VQ"/>
    <property type="match status" value="1"/>
</dbReference>
<evidence type="ECO:0000259" key="2">
    <source>
        <dbReference type="Pfam" id="PF05678"/>
    </source>
</evidence>
<feature type="domain" description="VQ" evidence="2">
    <location>
        <begin position="67"/>
        <end position="86"/>
    </location>
</feature>
<dbReference type="InterPro" id="IPR039610">
    <property type="entry name" value="VQ29"/>
</dbReference>
<sequence length="191" mass="21333">MDSYSSSYSSSNMSPCLNQNPPEKAKEHKHAHRLQSHNNFKLHSVRKTLTKPWKNNKAPVAPMPPTPAKVYKVDPLNFKEVVQHLTSAPEFVPQQLQPIHHHHQLQPIDIYSRNNIAAATAASSPITHTNWFQDLQNELFGGKSEESSTEGAMAPGFLDMNLCSPSSFSNWCFFPLLSPGTMTSLEQGKVI</sequence>
<evidence type="ECO:0000313" key="3">
    <source>
        <dbReference type="EMBL" id="KAK7251131.1"/>
    </source>
</evidence>
<name>A0AAN9EEF9_CROPI</name>
<evidence type="ECO:0000313" key="4">
    <source>
        <dbReference type="Proteomes" id="UP001372338"/>
    </source>
</evidence>